<proteinExistence type="predicted"/>
<protein>
    <submittedName>
        <fullName evidence="1">Uncharacterized protein</fullName>
    </submittedName>
</protein>
<gene>
    <name evidence="1" type="ORF">JKP88DRAFT_246278</name>
</gene>
<comment type="caution">
    <text evidence="1">The sequence shown here is derived from an EMBL/GenBank/DDBJ whole genome shotgun (WGS) entry which is preliminary data.</text>
</comment>
<evidence type="ECO:0000313" key="1">
    <source>
        <dbReference type="EMBL" id="KAG5181530.1"/>
    </source>
</evidence>
<reference evidence="1" key="1">
    <citation type="submission" date="2021-02" db="EMBL/GenBank/DDBJ databases">
        <title>First Annotated Genome of the Yellow-green Alga Tribonema minus.</title>
        <authorList>
            <person name="Mahan K.M."/>
        </authorList>
    </citation>
    <scope>NUCLEOTIDE SEQUENCE</scope>
    <source>
        <strain evidence="1">UTEX B ZZ1240</strain>
    </source>
</reference>
<keyword evidence="2" id="KW-1185">Reference proteome</keyword>
<dbReference type="Proteomes" id="UP000664859">
    <property type="component" value="Unassembled WGS sequence"/>
</dbReference>
<sequence length="440" mass="48565">MGGDDYSEPRARATMMNDDEIYQGEHDIASFDESWSERHSEATASFTADVSSDSRYTDPLWAHSLVDMFDLFRHYIKQQGVGHWQEERQMWQAMADTANKQIVETDVPNRLLRCISAKLQHRGVEGTVWFEPCGQLRLNALAQFIMNYVDQGPTLAHALQRLFNLVTLDKPAQVQLEALVLPCSTMPLPAHFTETPPKLLCLACTSASLLVAHDFTIRRPASSCAAAPALTDPNKTLGIGGELCALPKAPKLRPNSHHMWLITGTQTTPHSCSRGAQELRSADGAGIMCWYAAAHPALYLDDAAAPCDDAPLAPPTALRWYMRGRADLARDGSAARFDAAVIQDGRRYDAAVQELGLRLGALKWLFAACVRPAAAAASPGGGGAARRQRRQQQQQVQLTGRVFMSERFVGRMHELDMAQAARQRDGQPYRWGFCAIVHPC</sequence>
<evidence type="ECO:0000313" key="2">
    <source>
        <dbReference type="Proteomes" id="UP000664859"/>
    </source>
</evidence>
<dbReference type="AlphaFoldDB" id="A0A835YUB2"/>
<dbReference type="EMBL" id="JAFCMP010000323">
    <property type="protein sequence ID" value="KAG5181530.1"/>
    <property type="molecule type" value="Genomic_DNA"/>
</dbReference>
<organism evidence="1 2">
    <name type="scientific">Tribonema minus</name>
    <dbReference type="NCBI Taxonomy" id="303371"/>
    <lineage>
        <taxon>Eukaryota</taxon>
        <taxon>Sar</taxon>
        <taxon>Stramenopiles</taxon>
        <taxon>Ochrophyta</taxon>
        <taxon>PX clade</taxon>
        <taxon>Xanthophyceae</taxon>
        <taxon>Tribonematales</taxon>
        <taxon>Tribonemataceae</taxon>
        <taxon>Tribonema</taxon>
    </lineage>
</organism>
<name>A0A835YUB2_9STRA</name>
<accession>A0A835YUB2</accession>